<dbReference type="PANTHER" id="PTHR45527:SF14">
    <property type="entry name" value="PLIPASTATIN SYNTHASE SUBUNIT B"/>
    <property type="match status" value="1"/>
</dbReference>
<dbReference type="Proteomes" id="UP000287547">
    <property type="component" value="Unassembled WGS sequence"/>
</dbReference>
<dbReference type="InterPro" id="IPR042099">
    <property type="entry name" value="ANL_N_sf"/>
</dbReference>
<dbReference type="Pfam" id="PF00668">
    <property type="entry name" value="Condensation"/>
    <property type="match status" value="1"/>
</dbReference>
<dbReference type="GO" id="GO:0031177">
    <property type="term" value="F:phosphopantetheine binding"/>
    <property type="evidence" value="ECO:0007669"/>
    <property type="project" value="InterPro"/>
</dbReference>
<dbReference type="InterPro" id="IPR010071">
    <property type="entry name" value="AA_adenyl_dom"/>
</dbReference>
<dbReference type="Gene3D" id="3.30.300.30">
    <property type="match status" value="1"/>
</dbReference>
<dbReference type="FunFam" id="3.40.50.980:FF:000002">
    <property type="entry name" value="Enterobactin synthetase component F"/>
    <property type="match status" value="1"/>
</dbReference>
<dbReference type="AlphaFoldDB" id="A0A428ZCE3"/>
<dbReference type="FunFam" id="1.10.1200.10:FF:000016">
    <property type="entry name" value="Non-ribosomal peptide synthase"/>
    <property type="match status" value="1"/>
</dbReference>
<dbReference type="FunFam" id="3.40.50.980:FF:000001">
    <property type="entry name" value="Non-ribosomal peptide synthetase"/>
    <property type="match status" value="1"/>
</dbReference>
<dbReference type="InterPro" id="IPR036736">
    <property type="entry name" value="ACP-like_sf"/>
</dbReference>
<dbReference type="GO" id="GO:0043041">
    <property type="term" value="P:amino acid activation for nonribosomal peptide biosynthetic process"/>
    <property type="evidence" value="ECO:0007669"/>
    <property type="project" value="TreeGrafter"/>
</dbReference>
<dbReference type="RefSeq" id="WP_037267816.1">
    <property type="nucleotide sequence ID" value="NZ_QHKI01000011.1"/>
</dbReference>
<dbReference type="SMART" id="SM00823">
    <property type="entry name" value="PKS_PP"/>
    <property type="match status" value="1"/>
</dbReference>
<dbReference type="PROSITE" id="PS00455">
    <property type="entry name" value="AMP_BINDING"/>
    <property type="match status" value="1"/>
</dbReference>
<dbReference type="Gene3D" id="3.40.50.1820">
    <property type="entry name" value="alpha/beta hydrolase"/>
    <property type="match status" value="1"/>
</dbReference>
<dbReference type="SUPFAM" id="SSF56801">
    <property type="entry name" value="Acetyl-CoA synthetase-like"/>
    <property type="match status" value="1"/>
</dbReference>
<accession>A0A428ZCE3</accession>
<dbReference type="InterPro" id="IPR029058">
    <property type="entry name" value="AB_hydrolase_fold"/>
</dbReference>
<dbReference type="SUPFAM" id="SSF47336">
    <property type="entry name" value="ACP-like"/>
    <property type="match status" value="1"/>
</dbReference>
<evidence type="ECO:0000313" key="7">
    <source>
        <dbReference type="Proteomes" id="UP000287547"/>
    </source>
</evidence>
<comment type="caution">
    <text evidence="6">The sequence shown here is derived from an EMBL/GenBank/DDBJ whole genome shotgun (WGS) entry which is preliminary data.</text>
</comment>
<evidence type="ECO:0000313" key="6">
    <source>
        <dbReference type="EMBL" id="RSM85752.1"/>
    </source>
</evidence>
<dbReference type="InterPro" id="IPR023213">
    <property type="entry name" value="CAT-like_dom_sf"/>
</dbReference>
<evidence type="ECO:0000256" key="3">
    <source>
        <dbReference type="ARBA" id="ARBA00022553"/>
    </source>
</evidence>
<dbReference type="Gene3D" id="3.30.559.10">
    <property type="entry name" value="Chloramphenicol acetyltransferase-like domain"/>
    <property type="match status" value="1"/>
</dbReference>
<dbReference type="InterPro" id="IPR025110">
    <property type="entry name" value="AMP-bd_C"/>
</dbReference>
<dbReference type="Gene3D" id="3.30.559.30">
    <property type="entry name" value="Nonribosomal peptide synthetase, condensation domain"/>
    <property type="match status" value="1"/>
</dbReference>
<feature type="compositionally biased region" description="Basic and acidic residues" evidence="4">
    <location>
        <begin position="1018"/>
        <end position="1036"/>
    </location>
</feature>
<dbReference type="OrthoDB" id="2472181at2"/>
<dbReference type="Pfam" id="PF00501">
    <property type="entry name" value="AMP-binding"/>
    <property type="match status" value="1"/>
</dbReference>
<dbReference type="InterPro" id="IPR045851">
    <property type="entry name" value="AMP-bd_C_sf"/>
</dbReference>
<dbReference type="Gene3D" id="3.40.50.12780">
    <property type="entry name" value="N-terminal domain of ligase-like"/>
    <property type="match status" value="1"/>
</dbReference>
<reference evidence="6 7" key="1">
    <citation type="submission" date="2018-05" db="EMBL/GenBank/DDBJ databases">
        <title>Evolution of GPA BGCs.</title>
        <authorList>
            <person name="Waglechner N."/>
            <person name="Wright G.D."/>
        </authorList>
    </citation>
    <scope>NUCLEOTIDE SEQUENCE [LARGE SCALE GENOMIC DNA]</scope>
    <source>
        <strain evidence="6 7">A82846</strain>
    </source>
</reference>
<dbReference type="PROSITE" id="PS50075">
    <property type="entry name" value="CARRIER"/>
    <property type="match status" value="1"/>
</dbReference>
<dbReference type="InterPro" id="IPR020845">
    <property type="entry name" value="AMP-binding_CS"/>
</dbReference>
<keyword evidence="2" id="KW-0596">Phosphopantetheine</keyword>
<sequence>MPPTGNTKFELSDAQLGIWYAQVREPGGVGCIGAQAVDLDGPLDIARLTVAVRQAVEATEAMRLRFSIDGDKVWQQVVPDMDQPLVRLDLTAEPDPESSAADAIHQLLTDPMPTNEPMARHLLLTLGPGRHRLVTAAHHLLVDGRGLHTFHHRVAAAYNGAAGESDNGQLRQVVAAAKDYRESQTFHEDKAFWRKECGSALEQPGPGFGTGAGMSATLPHHVSAPLDAATVEGLARLGAESGTGWPVVVAAACGLYAQRLAGTERAGIGLVLAGRRPRPTREVPAMTANVLPLMLTVRPHHTLTELITAARRGVNGVVRHQGYPLTDLRRDIGRLADPGSLYALTVNLLHDDPLSFAGLESRTRLVATGPVDGVKVSVHEERLHVEALPGALTAAETRAHLDRLRALLDRIAALPGETRVGAIDLLGPGEHRTTRQPVQDESSEHIPARFAAQVARMPEAVAVVSGAERLTYAQLDAAANGLAHRLRKRGAGPEQLVALSLPRGTSLIVAMLAVLKAGAAYLPLDPDHPAQLTRFMLSDAKPVLLITDDPDRLPDLPATLGVLRFEEAMSPDSAPIVPLRPDNLAYVIYTSGSTGRPKGVQVPHANVIRLLDACRELPGLGPGEVWTLFHSTSFDFSVWEIWGCLLHGGRLVVVPYLVSRSPSAMLRLLAEERVTVLSQTPSAFEQLAGAEAGAGAELALRHVVFGGEALHASRLREWAARHPGDPVLTNMYGITETTVHVTHTTVDFAESGSGIGFPLRHLRASVLDPALRPVPPGFVGELYVGGAGLARGYLARSALTSQRFVADPYGAPGTRMYRTGDAVIPKADGSLEFVGRVDRQVKIRGFRIEPEEIESALTDHPGVTRAVVVRREDQPGDVRLVAYVVPAGDAPDPDELIEHLRLRLPAHMVPAAVLTLDMLPLSPHGKLDEAALPPPNYRAGGGREPETDEEKALCALFAEVLGLASVSVDDDFFALGGHSLLATRLLNRIAAELGRELPMRALFEAPTVAGAVRRLRRRSPDRPRLTPRRAEGGASR</sequence>
<dbReference type="FunFam" id="3.30.300.30:FF:000010">
    <property type="entry name" value="Enterobactin synthetase component F"/>
    <property type="match status" value="1"/>
</dbReference>
<feature type="domain" description="Carrier" evidence="5">
    <location>
        <begin position="944"/>
        <end position="1019"/>
    </location>
</feature>
<dbReference type="GO" id="GO:0003824">
    <property type="term" value="F:catalytic activity"/>
    <property type="evidence" value="ECO:0007669"/>
    <property type="project" value="InterPro"/>
</dbReference>
<dbReference type="NCBIfam" id="TIGR01733">
    <property type="entry name" value="AA-adenyl-dom"/>
    <property type="match status" value="1"/>
</dbReference>
<dbReference type="GO" id="GO:0005829">
    <property type="term" value="C:cytosol"/>
    <property type="evidence" value="ECO:0007669"/>
    <property type="project" value="TreeGrafter"/>
</dbReference>
<dbReference type="PROSITE" id="PS00012">
    <property type="entry name" value="PHOSPHOPANTETHEINE"/>
    <property type="match status" value="1"/>
</dbReference>
<proteinExistence type="predicted"/>
<evidence type="ECO:0000256" key="2">
    <source>
        <dbReference type="ARBA" id="ARBA00022450"/>
    </source>
</evidence>
<dbReference type="GO" id="GO:0008610">
    <property type="term" value="P:lipid biosynthetic process"/>
    <property type="evidence" value="ECO:0007669"/>
    <property type="project" value="UniProtKB-ARBA"/>
</dbReference>
<feature type="region of interest" description="Disordered" evidence="4">
    <location>
        <begin position="1014"/>
        <end position="1036"/>
    </location>
</feature>
<dbReference type="SUPFAM" id="SSF52777">
    <property type="entry name" value="CoA-dependent acyltransferases"/>
    <property type="match status" value="2"/>
</dbReference>
<evidence type="ECO:0000259" key="5">
    <source>
        <dbReference type="PROSITE" id="PS50075"/>
    </source>
</evidence>
<dbReference type="PANTHER" id="PTHR45527">
    <property type="entry name" value="NONRIBOSOMAL PEPTIDE SYNTHETASE"/>
    <property type="match status" value="1"/>
</dbReference>
<dbReference type="Pfam" id="PF00550">
    <property type="entry name" value="PP-binding"/>
    <property type="match status" value="1"/>
</dbReference>
<evidence type="ECO:0000256" key="1">
    <source>
        <dbReference type="ARBA" id="ARBA00001957"/>
    </source>
</evidence>
<protein>
    <submittedName>
        <fullName evidence="6">Non-ribosomal peptide synthetase</fullName>
    </submittedName>
</protein>
<dbReference type="InterPro" id="IPR001242">
    <property type="entry name" value="Condensation_dom"/>
</dbReference>
<gene>
    <name evidence="6" type="ORF">DMH04_16265</name>
</gene>
<name>A0A428ZCE3_KIBAR</name>
<evidence type="ECO:0000256" key="4">
    <source>
        <dbReference type="SAM" id="MobiDB-lite"/>
    </source>
</evidence>
<dbReference type="GO" id="GO:0072330">
    <property type="term" value="P:monocarboxylic acid biosynthetic process"/>
    <property type="evidence" value="ECO:0007669"/>
    <property type="project" value="UniProtKB-ARBA"/>
</dbReference>
<dbReference type="InterPro" id="IPR009081">
    <property type="entry name" value="PP-bd_ACP"/>
</dbReference>
<dbReference type="InterPro" id="IPR020806">
    <property type="entry name" value="PKS_PP-bd"/>
</dbReference>
<dbReference type="InterPro" id="IPR006162">
    <property type="entry name" value="Ppantetheine_attach_site"/>
</dbReference>
<comment type="cofactor">
    <cofactor evidence="1">
        <name>pantetheine 4'-phosphate</name>
        <dbReference type="ChEBI" id="CHEBI:47942"/>
    </cofactor>
</comment>
<dbReference type="InterPro" id="IPR000873">
    <property type="entry name" value="AMP-dep_synth/lig_dom"/>
</dbReference>
<dbReference type="Pfam" id="PF13193">
    <property type="entry name" value="AMP-binding_C"/>
    <property type="match status" value="1"/>
</dbReference>
<organism evidence="6 7">
    <name type="scientific">Kibdelosporangium aridum</name>
    <dbReference type="NCBI Taxonomy" id="2030"/>
    <lineage>
        <taxon>Bacteria</taxon>
        <taxon>Bacillati</taxon>
        <taxon>Actinomycetota</taxon>
        <taxon>Actinomycetes</taxon>
        <taxon>Pseudonocardiales</taxon>
        <taxon>Pseudonocardiaceae</taxon>
        <taxon>Kibdelosporangium</taxon>
    </lineage>
</organism>
<keyword evidence="3" id="KW-0597">Phosphoprotein</keyword>
<dbReference type="CDD" id="cd17643">
    <property type="entry name" value="A_NRPS_Cytc1-like"/>
    <property type="match status" value="1"/>
</dbReference>
<dbReference type="EMBL" id="QHKI01000011">
    <property type="protein sequence ID" value="RSM85752.1"/>
    <property type="molecule type" value="Genomic_DNA"/>
</dbReference>
<dbReference type="GO" id="GO:0044550">
    <property type="term" value="P:secondary metabolite biosynthetic process"/>
    <property type="evidence" value="ECO:0007669"/>
    <property type="project" value="UniProtKB-ARBA"/>
</dbReference>
<dbReference type="FunFam" id="3.40.50.12780:FF:000012">
    <property type="entry name" value="Non-ribosomal peptide synthetase"/>
    <property type="match status" value="1"/>
</dbReference>